<reference evidence="1 2" key="1">
    <citation type="submission" date="2020-10" db="EMBL/GenBank/DDBJ databases">
        <title>Complete genome sequence of Paludibaculum fermentans P105T, a facultatively anaerobic acidobacterium capable of dissimilatory Fe(III) reduction.</title>
        <authorList>
            <person name="Dedysh S.N."/>
            <person name="Beletsky A.V."/>
            <person name="Kulichevskaya I.S."/>
            <person name="Mardanov A.V."/>
            <person name="Ravin N.V."/>
        </authorList>
    </citation>
    <scope>NUCLEOTIDE SEQUENCE [LARGE SCALE GENOMIC DNA]</scope>
    <source>
        <strain evidence="1 2">P105</strain>
    </source>
</reference>
<proteinExistence type="predicted"/>
<evidence type="ECO:0000313" key="1">
    <source>
        <dbReference type="EMBL" id="QOY88880.1"/>
    </source>
</evidence>
<sequence length="150" mass="17479">MKKFSFRLESVLRYRETQTRQREAELQQLLARRVRLVAFLNEVRAQRAEAEKTGRTDGVSGGVLQLLHDYIQASKRQEQTILGHITAVDREIEAARKRHQKARSDEKLLETLRSKSLESWRLESLREGEIVAGESYLAGLYRRENAKLEE</sequence>
<name>A0A7S7NS84_PALFE</name>
<dbReference type="KEGG" id="pfer:IRI77_02655"/>
<evidence type="ECO:0008006" key="3">
    <source>
        <dbReference type="Google" id="ProtNLM"/>
    </source>
</evidence>
<dbReference type="Proteomes" id="UP000593892">
    <property type="component" value="Chromosome"/>
</dbReference>
<dbReference type="Gene3D" id="1.10.287.1700">
    <property type="match status" value="1"/>
</dbReference>
<accession>A0A7S7NS84</accession>
<organism evidence="1 2">
    <name type="scientific">Paludibaculum fermentans</name>
    <dbReference type="NCBI Taxonomy" id="1473598"/>
    <lineage>
        <taxon>Bacteria</taxon>
        <taxon>Pseudomonadati</taxon>
        <taxon>Acidobacteriota</taxon>
        <taxon>Terriglobia</taxon>
        <taxon>Bryobacterales</taxon>
        <taxon>Bryobacteraceae</taxon>
        <taxon>Paludibaculum</taxon>
    </lineage>
</organism>
<dbReference type="InterPro" id="IPR053716">
    <property type="entry name" value="Flag_assembly_chemotaxis_eff"/>
</dbReference>
<evidence type="ECO:0000313" key="2">
    <source>
        <dbReference type="Proteomes" id="UP000593892"/>
    </source>
</evidence>
<dbReference type="EMBL" id="CP063849">
    <property type="protein sequence ID" value="QOY88880.1"/>
    <property type="molecule type" value="Genomic_DNA"/>
</dbReference>
<keyword evidence="2" id="KW-1185">Reference proteome</keyword>
<gene>
    <name evidence="1" type="ORF">IRI77_02655</name>
</gene>
<dbReference type="AlphaFoldDB" id="A0A7S7NS84"/>
<protein>
    <recommendedName>
        <fullName evidence="3">Flagellar FliJ protein</fullName>
    </recommendedName>
</protein>
<dbReference type="RefSeq" id="WP_194450543.1">
    <property type="nucleotide sequence ID" value="NZ_CP063849.1"/>
</dbReference>